<dbReference type="Pfam" id="PF00535">
    <property type="entry name" value="Glycos_transf_2"/>
    <property type="match status" value="1"/>
</dbReference>
<dbReference type="AlphaFoldDB" id="A0A0A0BQU2"/>
<gene>
    <name evidence="3" type="ORF">N868_15730</name>
</gene>
<dbReference type="CDD" id="cd04186">
    <property type="entry name" value="GT_2_like_c"/>
    <property type="match status" value="1"/>
</dbReference>
<dbReference type="Proteomes" id="UP000029839">
    <property type="component" value="Unassembled WGS sequence"/>
</dbReference>
<dbReference type="GO" id="GO:0016740">
    <property type="term" value="F:transferase activity"/>
    <property type="evidence" value="ECO:0007669"/>
    <property type="project" value="UniProtKB-KW"/>
</dbReference>
<reference evidence="3 4" key="2">
    <citation type="journal article" date="2015" name="Stand. Genomic Sci.">
        <title>Draft genome sequence of Cellulomonas carbonis T26(T) and comparative analysis of six Cellulomonas genomes.</title>
        <authorList>
            <person name="Zhuang W."/>
            <person name="Zhang S."/>
            <person name="Xia X."/>
            <person name="Wang G."/>
        </authorList>
    </citation>
    <scope>NUCLEOTIDE SEQUENCE [LARGE SCALE GENOMIC DNA]</scope>
    <source>
        <strain evidence="3 4">T26</strain>
    </source>
</reference>
<proteinExistence type="predicted"/>
<dbReference type="PANTHER" id="PTHR43179:SF7">
    <property type="entry name" value="RHAMNOSYLTRANSFERASE WBBL"/>
    <property type="match status" value="1"/>
</dbReference>
<name>A0A0A0BQU2_9CELL</name>
<dbReference type="InterPro" id="IPR001173">
    <property type="entry name" value="Glyco_trans_2-like"/>
</dbReference>
<keyword evidence="3" id="KW-0808">Transferase</keyword>
<evidence type="ECO:0000313" key="4">
    <source>
        <dbReference type="Proteomes" id="UP000029839"/>
    </source>
</evidence>
<evidence type="ECO:0000259" key="2">
    <source>
        <dbReference type="Pfam" id="PF00535"/>
    </source>
</evidence>
<comment type="caution">
    <text evidence="3">The sequence shown here is derived from an EMBL/GenBank/DDBJ whole genome shotgun (WGS) entry which is preliminary data.</text>
</comment>
<sequence>MDTDRRTPRAGAGDLDPLTATSPDGHDEHELDVSVVLVTYNAGEYVRACLESLLADGGPRVRHEVVALDNASDPPLAPLLREYLDEDHVVTLPENVGFGRACNEGVRRARGRHVLLLNPDAEVRPGTVEALVRAADAEPRAGIVGGRLVTRDGRTDPQSCWGAPTLWSTFCFATGLSTVFAGSRLFDPESLGRWERDDVRDVDIVTGCLFLMPRALWTEVGGFDPDYFMYGEDADLSRRVRDRGRRVWITPDAVALHEGGASSSSSARKAVMLMQGKVTYVRKHAAPPLAWVLRTLLLAGVGLRAGLARVLHRETGWSHAWRLRAQWRDGYPPAPVAAGVTNR</sequence>
<accession>A0A0A0BQU2</accession>
<keyword evidence="4" id="KW-1185">Reference proteome</keyword>
<reference evidence="3 4" key="1">
    <citation type="submission" date="2013-08" db="EMBL/GenBank/DDBJ databases">
        <title>Genome sequencing of Cellulomonas carbonis T26.</title>
        <authorList>
            <person name="Chen F."/>
            <person name="Li Y."/>
            <person name="Wang G."/>
        </authorList>
    </citation>
    <scope>NUCLEOTIDE SEQUENCE [LARGE SCALE GENOMIC DNA]</scope>
    <source>
        <strain evidence="3 4">T26</strain>
    </source>
</reference>
<dbReference type="EMBL" id="AXCY01000055">
    <property type="protein sequence ID" value="KGM10295.1"/>
    <property type="molecule type" value="Genomic_DNA"/>
</dbReference>
<evidence type="ECO:0000313" key="3">
    <source>
        <dbReference type="EMBL" id="KGM10295.1"/>
    </source>
</evidence>
<protein>
    <submittedName>
        <fullName evidence="3">Glycosyl transferase family 2</fullName>
    </submittedName>
</protein>
<dbReference type="SUPFAM" id="SSF53448">
    <property type="entry name" value="Nucleotide-diphospho-sugar transferases"/>
    <property type="match status" value="1"/>
</dbReference>
<dbReference type="Gene3D" id="3.90.550.10">
    <property type="entry name" value="Spore Coat Polysaccharide Biosynthesis Protein SpsA, Chain A"/>
    <property type="match status" value="1"/>
</dbReference>
<organism evidence="3 4">
    <name type="scientific">Cellulomonas carbonis T26</name>
    <dbReference type="NCBI Taxonomy" id="947969"/>
    <lineage>
        <taxon>Bacteria</taxon>
        <taxon>Bacillati</taxon>
        <taxon>Actinomycetota</taxon>
        <taxon>Actinomycetes</taxon>
        <taxon>Micrococcales</taxon>
        <taxon>Cellulomonadaceae</taxon>
        <taxon>Cellulomonas</taxon>
    </lineage>
</organism>
<dbReference type="RefSeq" id="WP_202595172.1">
    <property type="nucleotide sequence ID" value="NZ_AXCY01000055.1"/>
</dbReference>
<dbReference type="PANTHER" id="PTHR43179">
    <property type="entry name" value="RHAMNOSYLTRANSFERASE WBBL"/>
    <property type="match status" value="1"/>
</dbReference>
<feature type="domain" description="Glycosyltransferase 2-like" evidence="2">
    <location>
        <begin position="34"/>
        <end position="160"/>
    </location>
</feature>
<feature type="region of interest" description="Disordered" evidence="1">
    <location>
        <begin position="1"/>
        <end position="27"/>
    </location>
</feature>
<evidence type="ECO:0000256" key="1">
    <source>
        <dbReference type="SAM" id="MobiDB-lite"/>
    </source>
</evidence>
<dbReference type="InterPro" id="IPR029044">
    <property type="entry name" value="Nucleotide-diphossugar_trans"/>
</dbReference>